<evidence type="ECO:0000313" key="3">
    <source>
        <dbReference type="EMBL" id="KAK6225213.1"/>
    </source>
</evidence>
<feature type="transmembrane region" description="Helical" evidence="2">
    <location>
        <begin position="176"/>
        <end position="196"/>
    </location>
</feature>
<feature type="transmembrane region" description="Helical" evidence="2">
    <location>
        <begin position="6"/>
        <end position="26"/>
    </location>
</feature>
<evidence type="ECO:0000256" key="1">
    <source>
        <dbReference type="SAM" id="MobiDB-lite"/>
    </source>
</evidence>
<keyword evidence="2" id="KW-0472">Membrane</keyword>
<accession>A0AAV9TQ99</accession>
<comment type="caution">
    <text evidence="3">The sequence shown here is derived from an EMBL/GenBank/DDBJ whole genome shotgun (WGS) entry which is preliminary data.</text>
</comment>
<dbReference type="InterPro" id="IPR053008">
    <property type="entry name" value="Phomopsin_biosynth_assoc"/>
</dbReference>
<evidence type="ECO:0000313" key="4">
    <source>
        <dbReference type="Proteomes" id="UP001327957"/>
    </source>
</evidence>
<dbReference type="Proteomes" id="UP001327957">
    <property type="component" value="Unassembled WGS sequence"/>
</dbReference>
<feature type="region of interest" description="Disordered" evidence="1">
    <location>
        <begin position="58"/>
        <end position="92"/>
    </location>
</feature>
<reference evidence="3 4" key="1">
    <citation type="submission" date="2023-04" db="EMBL/GenBank/DDBJ databases">
        <title>Colletotrichum tabacum stain YC1 causing leaf anthracnose on Nicotiana tabacum(L.) cv.</title>
        <authorList>
            <person name="Ji Z."/>
            <person name="Wang M."/>
            <person name="Zhang J."/>
            <person name="Wang N."/>
            <person name="Zhou Z."/>
        </authorList>
    </citation>
    <scope>NUCLEOTIDE SEQUENCE [LARGE SCALE GENOMIC DNA]</scope>
    <source>
        <strain evidence="3 4">YC1</strain>
    </source>
</reference>
<feature type="region of interest" description="Disordered" evidence="1">
    <location>
        <begin position="110"/>
        <end position="139"/>
    </location>
</feature>
<evidence type="ECO:0000256" key="2">
    <source>
        <dbReference type="SAM" id="Phobius"/>
    </source>
</evidence>
<dbReference type="EMBL" id="JASAOK010000002">
    <property type="protein sequence ID" value="KAK6225213.1"/>
    <property type="molecule type" value="Genomic_DNA"/>
</dbReference>
<gene>
    <name evidence="3" type="ORF">QIS74_01260</name>
</gene>
<organism evidence="3 4">
    <name type="scientific">Colletotrichum tabaci</name>
    <dbReference type="NCBI Taxonomy" id="1209068"/>
    <lineage>
        <taxon>Eukaryota</taxon>
        <taxon>Fungi</taxon>
        <taxon>Dikarya</taxon>
        <taxon>Ascomycota</taxon>
        <taxon>Pezizomycotina</taxon>
        <taxon>Sordariomycetes</taxon>
        <taxon>Hypocreomycetidae</taxon>
        <taxon>Glomerellales</taxon>
        <taxon>Glomerellaceae</taxon>
        <taxon>Colletotrichum</taxon>
        <taxon>Colletotrichum destructivum species complex</taxon>
    </lineage>
</organism>
<proteinExistence type="predicted"/>
<dbReference type="PANTHER" id="PTHR35896">
    <property type="entry name" value="IG-LIKE DOMAIN-CONTAINING PROTEIN"/>
    <property type="match status" value="1"/>
</dbReference>
<dbReference type="PANTHER" id="PTHR35896:SF3">
    <property type="entry name" value="MAJOR FACILITATOR SUPERFAMILY TRANSPORTER"/>
    <property type="match status" value="1"/>
</dbReference>
<name>A0AAV9TQ99_9PEZI</name>
<dbReference type="AlphaFoldDB" id="A0AAV9TQ99"/>
<sequence length="400" mass="43144">MSPSNGAIFGIALAAVIVLFPIVFFIGHTMTGRREEEAMERYMAVVVANEGTIRAAEPANTSTSNHTHGGASVPGPHSSTRGGRHVNHSINNTPWPAVVMKTSTVLDKPSYHRLSEEKEEENSPNLAGKTGGDNSSWHLGWPAINLKDDPLDSDEQEANEGRLARDLRNSRTAVRIWRLVSMALAAALTVSCFLLLSRHDDGPCKADYPQPAEGTDNVLKWMKEAEVADGHFWCGSTIAEAKHRGCTFDKLHNRWMSPVCEPDFEPAKKAVFEALGGGGSGGSDGGGGSVGGDGDGGAVPEFRFYRDDDGKPGAQISDEELDELEVLTPAWTTVGHHMTHCMYLLLQAAAALNLGTKADMVVHAWEHAKHCATVILNETRRSPAWDDVASFGHTQSGVCW</sequence>
<keyword evidence="2" id="KW-0812">Transmembrane</keyword>
<protein>
    <submittedName>
        <fullName evidence="3">Uncharacterized protein</fullName>
    </submittedName>
</protein>
<keyword evidence="4" id="KW-1185">Reference proteome</keyword>
<keyword evidence="2" id="KW-1133">Transmembrane helix</keyword>